<dbReference type="InterPro" id="IPR044976">
    <property type="entry name" value="FIPS5/FIPS3-like"/>
</dbReference>
<evidence type="ECO:0000256" key="2">
    <source>
        <dbReference type="ARBA" id="ARBA00007459"/>
    </source>
</evidence>
<evidence type="ECO:0000256" key="4">
    <source>
        <dbReference type="ARBA" id="ARBA00023242"/>
    </source>
</evidence>
<dbReference type="GO" id="GO:0005634">
    <property type="term" value="C:nucleus"/>
    <property type="evidence" value="ECO:0007669"/>
    <property type="project" value="UniProtKB-SubCell"/>
</dbReference>
<comment type="subcellular location">
    <subcellularLocation>
        <location evidence="1">Nucleus</location>
    </subcellularLocation>
</comment>
<feature type="compositionally biased region" description="Polar residues" evidence="5">
    <location>
        <begin position="331"/>
        <end position="340"/>
    </location>
</feature>
<dbReference type="InterPro" id="IPR007854">
    <property type="entry name" value="Fip1_dom"/>
</dbReference>
<feature type="domain" description="Pre-mRNA polyadenylation factor Fip1" evidence="6">
    <location>
        <begin position="214"/>
        <end position="250"/>
    </location>
</feature>
<protein>
    <recommendedName>
        <fullName evidence="6">Pre-mRNA polyadenylation factor Fip1 domain-containing protein</fullName>
    </recommendedName>
</protein>
<feature type="region of interest" description="Disordered" evidence="5">
    <location>
        <begin position="81"/>
        <end position="132"/>
    </location>
</feature>
<dbReference type="PANTHER" id="PTHR36884:SF4">
    <property type="entry name" value="FIP1[III]-LIKE PROTEIN"/>
    <property type="match status" value="1"/>
</dbReference>
<organism evidence="7 8">
    <name type="scientific">Dipteronia dyeriana</name>
    <dbReference type="NCBI Taxonomy" id="168575"/>
    <lineage>
        <taxon>Eukaryota</taxon>
        <taxon>Viridiplantae</taxon>
        <taxon>Streptophyta</taxon>
        <taxon>Embryophyta</taxon>
        <taxon>Tracheophyta</taxon>
        <taxon>Spermatophyta</taxon>
        <taxon>Magnoliopsida</taxon>
        <taxon>eudicotyledons</taxon>
        <taxon>Gunneridae</taxon>
        <taxon>Pentapetalae</taxon>
        <taxon>rosids</taxon>
        <taxon>malvids</taxon>
        <taxon>Sapindales</taxon>
        <taxon>Sapindaceae</taxon>
        <taxon>Hippocastanoideae</taxon>
        <taxon>Acereae</taxon>
        <taxon>Dipteronia</taxon>
    </lineage>
</organism>
<feature type="region of interest" description="Disordered" evidence="5">
    <location>
        <begin position="549"/>
        <end position="570"/>
    </location>
</feature>
<dbReference type="GO" id="GO:0006397">
    <property type="term" value="P:mRNA processing"/>
    <property type="evidence" value="ECO:0007669"/>
    <property type="project" value="UniProtKB-KW"/>
</dbReference>
<feature type="compositionally biased region" description="Acidic residues" evidence="5">
    <location>
        <begin position="36"/>
        <end position="45"/>
    </location>
</feature>
<evidence type="ECO:0000259" key="6">
    <source>
        <dbReference type="Pfam" id="PF05182"/>
    </source>
</evidence>
<feature type="compositionally biased region" description="Basic and acidic residues" evidence="5">
    <location>
        <begin position="1219"/>
        <end position="1232"/>
    </location>
</feature>
<reference evidence="7" key="1">
    <citation type="journal article" date="2023" name="Plant J.">
        <title>Genome sequences and population genomics provide insights into the demographic history, inbreeding, and mutation load of two 'living fossil' tree species of Dipteronia.</title>
        <authorList>
            <person name="Feng Y."/>
            <person name="Comes H.P."/>
            <person name="Chen J."/>
            <person name="Zhu S."/>
            <person name="Lu R."/>
            <person name="Zhang X."/>
            <person name="Li P."/>
            <person name="Qiu J."/>
            <person name="Olsen K.M."/>
            <person name="Qiu Y."/>
        </authorList>
    </citation>
    <scope>NUCLEOTIDE SEQUENCE</scope>
    <source>
        <strain evidence="7">KIB01</strain>
    </source>
</reference>
<feature type="compositionally biased region" description="Acidic residues" evidence="5">
    <location>
        <begin position="59"/>
        <end position="68"/>
    </location>
</feature>
<dbReference type="PANTHER" id="PTHR36884">
    <property type="entry name" value="FIP1[III]-LIKE PROTEIN"/>
    <property type="match status" value="1"/>
</dbReference>
<evidence type="ECO:0000313" key="8">
    <source>
        <dbReference type="Proteomes" id="UP001280121"/>
    </source>
</evidence>
<accession>A0AAD9TYM5</accession>
<evidence type="ECO:0000256" key="1">
    <source>
        <dbReference type="ARBA" id="ARBA00004123"/>
    </source>
</evidence>
<evidence type="ECO:0000313" key="7">
    <source>
        <dbReference type="EMBL" id="KAK2644615.1"/>
    </source>
</evidence>
<feature type="region of interest" description="Disordered" evidence="5">
    <location>
        <begin position="321"/>
        <end position="427"/>
    </location>
</feature>
<dbReference type="Proteomes" id="UP001280121">
    <property type="component" value="Unassembled WGS sequence"/>
</dbReference>
<feature type="compositionally biased region" description="Basic and acidic residues" evidence="5">
    <location>
        <begin position="341"/>
        <end position="351"/>
    </location>
</feature>
<dbReference type="EMBL" id="JANJYI010000006">
    <property type="protein sequence ID" value="KAK2644615.1"/>
    <property type="molecule type" value="Genomic_DNA"/>
</dbReference>
<keyword evidence="4" id="KW-0539">Nucleus</keyword>
<dbReference type="Pfam" id="PF05182">
    <property type="entry name" value="Fip1"/>
    <property type="match status" value="1"/>
</dbReference>
<comment type="similarity">
    <text evidence="2">Belongs to the FIP1 family.</text>
</comment>
<sequence>MDSIDDDFGELYADVEVQVKKITNNAAEFTKFYTELEPEPEDNDNSNENTNSQQKASLEGDDGSDSEDELKILLNDEDCKRFPVTGAGNGGSGSGGGFNEDDDGFDQVVGDGLELNSNNDNSNNNNGHSYNPQQHLQYKYIRPHGSNFTSNLRVNGSTGTTSFSSMSARGDRKDSAFKQHKGTITGKVASIGASSKVHQRAYSFSLPWYRTILDVNIDTFEEKPWNHPEANMSDFFNFDFNEESWKSYRSLLGQFQDHSLNQARNAVYESPKINQPKGQAIEVEGSIGERQPSMGVKRPRIQDSDVVIQINVQDCTEDFSWSGKEDLGHIDSNSSGLETSKNGDPDLDHNRGIPCCGSASGDEVSADSLEKDDRNSDLSSALRRFSEPKSASNPTSPGYDHGNGQISDGDGHRHQNLSVLTPERTSKAMETLKRAEEVDDRKAHDSDLCLETELSLADRSHFTLSPSCSGNDSDVSKNSFHSAVMVCGPSTRQYPNSGTEVTSVKKDFISNDINMKPGHRRYHLKRRSPYQEDWKWHSRRCRGVTMQNIYPKTDDDASPLSDGKDNGKDYLRHGPIREKWKNCRGIRGICDTASEHKFHPENEYDTGREGSYNRDYKSVCRRKQRLIDLDYHGTGDFSYNREVGFSSGYGSEKVGDNHIKFVQQKYPHGKYRQRFGDWTDPYSRSKWDEREYCDERSALDEREYCHERNARDEREYCHERSARDEREYCHERSARDEREHCHERSTRVDNEDDMGRDQYYCKRGDGESRLFVPKHSSTFKESDIKWRGKSGKPFGKRINRDWCSLDFEENDFVEEKFGRSVSFTERERDYMDTMYERDFPFIGREVKISVQRGRYGDSHRLDSDRSWSIENENGYGRCLEHQSSTTRSCRERFTDNRRRWHDSITSIDDEYDSKLTERYRRHKRHICDEEHRDIDSSGIYNVTDETEYSIRDNNDWDHDHLQRRHSWLSKELHRMEDELIARDWDSELFAEKFSFSYEETSTSERIHPEYEYESDHDGMLFDDMHLEHHRYKSIREGSSAECVNKNYNIIYRGEHEHTVLRCRDSVDWIVGEEKSSGRWSKGRSLMCSGKVEKIDQKHAKEQTTLKDYHESERGKAIRTDIAKIDSNKNYEQWRGKFLVCARSQDLDIEEGQIVAEEPNMEKDLEKKHVAESTAPTGNVKKRISYSENASSENNIVEQNDYQHLQETLAKMEKRRERFKDLVPLKKEPDKNPKPQADLLVDSAETKQLRPARKRRWNKS</sequence>
<proteinExistence type="inferred from homology"/>
<keyword evidence="3" id="KW-0507">mRNA processing</keyword>
<feature type="compositionally biased region" description="Basic residues" evidence="5">
    <location>
        <begin position="1249"/>
        <end position="1259"/>
    </location>
</feature>
<name>A0AAD9TYM5_9ROSI</name>
<dbReference type="AlphaFoldDB" id="A0AAD9TYM5"/>
<feature type="compositionally biased region" description="Low complexity" evidence="5">
    <location>
        <begin position="106"/>
        <end position="126"/>
    </location>
</feature>
<evidence type="ECO:0000256" key="5">
    <source>
        <dbReference type="SAM" id="MobiDB-lite"/>
    </source>
</evidence>
<feature type="region of interest" description="Disordered" evidence="5">
    <location>
        <begin position="1219"/>
        <end position="1259"/>
    </location>
</feature>
<feature type="compositionally biased region" description="Gly residues" evidence="5">
    <location>
        <begin position="87"/>
        <end position="98"/>
    </location>
</feature>
<evidence type="ECO:0000256" key="3">
    <source>
        <dbReference type="ARBA" id="ARBA00022664"/>
    </source>
</evidence>
<gene>
    <name evidence="7" type="ORF">Ddye_019810</name>
</gene>
<feature type="region of interest" description="Disordered" evidence="5">
    <location>
        <begin position="32"/>
        <end position="68"/>
    </location>
</feature>
<keyword evidence="8" id="KW-1185">Reference proteome</keyword>
<comment type="caution">
    <text evidence="7">The sequence shown here is derived from an EMBL/GenBank/DDBJ whole genome shotgun (WGS) entry which is preliminary data.</text>
</comment>